<dbReference type="AlphaFoldDB" id="A0AAW0IWJ3"/>
<reference evidence="2 3" key="1">
    <citation type="journal article" date="2023" name="bioRxiv">
        <title>Conserved and derived expression patterns and positive selection on dental genes reveal complex evolutionary context of ever-growing rodent molars.</title>
        <authorList>
            <person name="Calamari Z.T."/>
            <person name="Song A."/>
            <person name="Cohen E."/>
            <person name="Akter M."/>
            <person name="Roy R.D."/>
            <person name="Hallikas O."/>
            <person name="Christensen M.M."/>
            <person name="Li P."/>
            <person name="Marangoni P."/>
            <person name="Jernvall J."/>
            <person name="Klein O.D."/>
        </authorList>
    </citation>
    <scope>NUCLEOTIDE SEQUENCE [LARGE SCALE GENOMIC DNA]</scope>
    <source>
        <strain evidence="2">V071</strain>
    </source>
</reference>
<evidence type="ECO:0000256" key="1">
    <source>
        <dbReference type="SAM" id="Phobius"/>
    </source>
</evidence>
<keyword evidence="1" id="KW-1133">Transmembrane helix</keyword>
<protein>
    <submittedName>
        <fullName evidence="2">Uncharacterized protein</fullName>
    </submittedName>
</protein>
<keyword evidence="1" id="KW-0472">Membrane</keyword>
<name>A0AAW0IWJ3_MYOGA</name>
<sequence length="101" mass="11823">MGKPGLHAPQLLIKLKKLFPRVTIDFEFWTWIYTIVTYYADYLKSNKVTFHAIYLGWYHRMGRDDAKSPRLVPSYTMTFFIAEVCFGVAFGTWGLFSQLSL</sequence>
<comment type="caution">
    <text evidence="2">The sequence shown here is derived from an EMBL/GenBank/DDBJ whole genome shotgun (WGS) entry which is preliminary data.</text>
</comment>
<keyword evidence="3" id="KW-1185">Reference proteome</keyword>
<organism evidence="2 3">
    <name type="scientific">Myodes glareolus</name>
    <name type="common">Bank vole</name>
    <name type="synonym">Clethrionomys glareolus</name>
    <dbReference type="NCBI Taxonomy" id="447135"/>
    <lineage>
        <taxon>Eukaryota</taxon>
        <taxon>Metazoa</taxon>
        <taxon>Chordata</taxon>
        <taxon>Craniata</taxon>
        <taxon>Vertebrata</taxon>
        <taxon>Euteleostomi</taxon>
        <taxon>Mammalia</taxon>
        <taxon>Eutheria</taxon>
        <taxon>Euarchontoglires</taxon>
        <taxon>Glires</taxon>
        <taxon>Rodentia</taxon>
        <taxon>Myomorpha</taxon>
        <taxon>Muroidea</taxon>
        <taxon>Cricetidae</taxon>
        <taxon>Arvicolinae</taxon>
        <taxon>Myodes</taxon>
    </lineage>
</organism>
<evidence type="ECO:0000313" key="2">
    <source>
        <dbReference type="EMBL" id="KAK7818708.1"/>
    </source>
</evidence>
<evidence type="ECO:0000313" key="3">
    <source>
        <dbReference type="Proteomes" id="UP001488838"/>
    </source>
</evidence>
<dbReference type="Proteomes" id="UP001488838">
    <property type="component" value="Unassembled WGS sequence"/>
</dbReference>
<proteinExistence type="predicted"/>
<keyword evidence="1" id="KW-0812">Transmembrane</keyword>
<feature type="transmembrane region" description="Helical" evidence="1">
    <location>
        <begin position="77"/>
        <end position="96"/>
    </location>
</feature>
<feature type="non-terminal residue" evidence="2">
    <location>
        <position position="101"/>
    </location>
</feature>
<accession>A0AAW0IWJ3</accession>
<dbReference type="EMBL" id="JBBHLL010000085">
    <property type="protein sequence ID" value="KAK7818708.1"/>
    <property type="molecule type" value="Genomic_DNA"/>
</dbReference>
<gene>
    <name evidence="2" type="ORF">U0070_019252</name>
</gene>